<keyword evidence="1" id="KW-1133">Transmembrane helix</keyword>
<organism evidence="2">
    <name type="scientific">Anguilla anguilla</name>
    <name type="common">European freshwater eel</name>
    <name type="synonym">Muraena anguilla</name>
    <dbReference type="NCBI Taxonomy" id="7936"/>
    <lineage>
        <taxon>Eukaryota</taxon>
        <taxon>Metazoa</taxon>
        <taxon>Chordata</taxon>
        <taxon>Craniata</taxon>
        <taxon>Vertebrata</taxon>
        <taxon>Euteleostomi</taxon>
        <taxon>Actinopterygii</taxon>
        <taxon>Neopterygii</taxon>
        <taxon>Teleostei</taxon>
        <taxon>Anguilliformes</taxon>
        <taxon>Anguillidae</taxon>
        <taxon>Anguilla</taxon>
    </lineage>
</organism>
<evidence type="ECO:0000256" key="1">
    <source>
        <dbReference type="SAM" id="Phobius"/>
    </source>
</evidence>
<sequence>MFIYNNPDMLFSVSFWIQFLFTVNVKFKIFNLIWLFLSSVLRRVTWTCKMILI</sequence>
<reference evidence="2" key="2">
    <citation type="journal article" date="2015" name="Fish Shellfish Immunol.">
        <title>Early steps in the European eel (Anguilla anguilla)-Vibrio vulnificus interaction in the gills: Role of the RtxA13 toxin.</title>
        <authorList>
            <person name="Callol A."/>
            <person name="Pajuelo D."/>
            <person name="Ebbesson L."/>
            <person name="Teles M."/>
            <person name="MacKenzie S."/>
            <person name="Amaro C."/>
        </authorList>
    </citation>
    <scope>NUCLEOTIDE SEQUENCE</scope>
</reference>
<keyword evidence="1" id="KW-0812">Transmembrane</keyword>
<name>A0A0E9SVG7_ANGAN</name>
<proteinExistence type="predicted"/>
<dbReference type="AlphaFoldDB" id="A0A0E9SVG7"/>
<protein>
    <submittedName>
        <fullName evidence="2">Uncharacterized protein</fullName>
    </submittedName>
</protein>
<feature type="transmembrane region" description="Helical" evidence="1">
    <location>
        <begin position="15"/>
        <end position="37"/>
    </location>
</feature>
<evidence type="ECO:0000313" key="2">
    <source>
        <dbReference type="EMBL" id="JAH45276.1"/>
    </source>
</evidence>
<dbReference type="EMBL" id="GBXM01063301">
    <property type="protein sequence ID" value="JAH45276.1"/>
    <property type="molecule type" value="Transcribed_RNA"/>
</dbReference>
<keyword evidence="1" id="KW-0472">Membrane</keyword>
<reference evidence="2" key="1">
    <citation type="submission" date="2014-11" db="EMBL/GenBank/DDBJ databases">
        <authorList>
            <person name="Amaro Gonzalez C."/>
        </authorList>
    </citation>
    <scope>NUCLEOTIDE SEQUENCE</scope>
</reference>
<accession>A0A0E9SVG7</accession>